<dbReference type="InterPro" id="IPR026026">
    <property type="entry name" value="HIT_Hint"/>
</dbReference>
<comment type="caution">
    <text evidence="1">Lacks conserved residue(s) required for the propagation of feature annotation.</text>
</comment>
<protein>
    <submittedName>
        <fullName evidence="3">HIT domain-containing protein</fullName>
    </submittedName>
</protein>
<comment type="caution">
    <text evidence="3">The sequence shown here is derived from an EMBL/GenBank/DDBJ whole genome shotgun (WGS) entry which is preliminary data.</text>
</comment>
<evidence type="ECO:0000259" key="2">
    <source>
        <dbReference type="PROSITE" id="PS51084"/>
    </source>
</evidence>
<proteinExistence type="predicted"/>
<evidence type="ECO:0000313" key="3">
    <source>
        <dbReference type="EMBL" id="MFC0048876.1"/>
    </source>
</evidence>
<dbReference type="SUPFAM" id="SSF54197">
    <property type="entry name" value="HIT-like"/>
    <property type="match status" value="1"/>
</dbReference>
<gene>
    <name evidence="3" type="ORF">ACFFJP_11335</name>
</gene>
<evidence type="ECO:0000313" key="4">
    <source>
        <dbReference type="Proteomes" id="UP001589813"/>
    </source>
</evidence>
<dbReference type="PROSITE" id="PS51084">
    <property type="entry name" value="HIT_2"/>
    <property type="match status" value="1"/>
</dbReference>
<dbReference type="InterPro" id="IPR011146">
    <property type="entry name" value="HIT-like"/>
</dbReference>
<keyword evidence="4" id="KW-1185">Reference proteome</keyword>
<dbReference type="Proteomes" id="UP001589813">
    <property type="component" value="Unassembled WGS sequence"/>
</dbReference>
<dbReference type="Gene3D" id="3.30.428.10">
    <property type="entry name" value="HIT-like"/>
    <property type="match status" value="1"/>
</dbReference>
<name>A0ABV6BDB5_9GAMM</name>
<evidence type="ECO:0000256" key="1">
    <source>
        <dbReference type="PROSITE-ProRule" id="PRU00464"/>
    </source>
</evidence>
<feature type="domain" description="HIT" evidence="2">
    <location>
        <begin position="38"/>
        <end position="106"/>
    </location>
</feature>
<organism evidence="3 4">
    <name type="scientific">Rheinheimera tilapiae</name>
    <dbReference type="NCBI Taxonomy" id="875043"/>
    <lineage>
        <taxon>Bacteria</taxon>
        <taxon>Pseudomonadati</taxon>
        <taxon>Pseudomonadota</taxon>
        <taxon>Gammaproteobacteria</taxon>
        <taxon>Chromatiales</taxon>
        <taxon>Chromatiaceae</taxon>
        <taxon>Rheinheimera</taxon>
    </lineage>
</organism>
<sequence>MTEHFQLHPQLAADSVWLADWPLCQVRLVNDQQYPWFILVPRRVAVRDVIDLSELDQDQLWLESRTLSVYLKSDYQPDKLNLAALGNMVPQLHLHHIARFQTDKSWPAPVWGKFPAQPYNPTDLAALQQIWSERSSAARNLYVGG</sequence>
<reference evidence="3 4" key="1">
    <citation type="submission" date="2024-09" db="EMBL/GenBank/DDBJ databases">
        <authorList>
            <person name="Sun Q."/>
            <person name="Mori K."/>
        </authorList>
    </citation>
    <scope>NUCLEOTIDE SEQUENCE [LARGE SCALE GENOMIC DNA]</scope>
    <source>
        <strain evidence="3 4">KCTC 23315</strain>
    </source>
</reference>
<dbReference type="Pfam" id="PF01230">
    <property type="entry name" value="HIT"/>
    <property type="match status" value="1"/>
</dbReference>
<dbReference type="PIRSF" id="PIRSF000714">
    <property type="entry name" value="HIT"/>
    <property type="match status" value="1"/>
</dbReference>
<dbReference type="EMBL" id="JBHLXP010000003">
    <property type="protein sequence ID" value="MFC0048876.1"/>
    <property type="molecule type" value="Genomic_DNA"/>
</dbReference>
<dbReference type="RefSeq" id="WP_377243732.1">
    <property type="nucleotide sequence ID" value="NZ_JBHLXP010000003.1"/>
</dbReference>
<dbReference type="InterPro" id="IPR036265">
    <property type="entry name" value="HIT-like_sf"/>
</dbReference>
<accession>A0ABV6BDB5</accession>